<evidence type="ECO:0000256" key="3">
    <source>
        <dbReference type="PROSITE-ProRule" id="PRU00221"/>
    </source>
</evidence>
<organism evidence="5">
    <name type="scientific">Chromera velia CCMP2878</name>
    <dbReference type="NCBI Taxonomy" id="1169474"/>
    <lineage>
        <taxon>Eukaryota</taxon>
        <taxon>Sar</taxon>
        <taxon>Alveolata</taxon>
        <taxon>Colpodellida</taxon>
        <taxon>Chromeraceae</taxon>
        <taxon>Chromera</taxon>
    </lineage>
</organism>
<proteinExistence type="predicted"/>
<dbReference type="GO" id="GO:0005634">
    <property type="term" value="C:nucleus"/>
    <property type="evidence" value="ECO:0007669"/>
    <property type="project" value="TreeGrafter"/>
</dbReference>
<evidence type="ECO:0000256" key="2">
    <source>
        <dbReference type="ARBA" id="ARBA00022737"/>
    </source>
</evidence>
<dbReference type="PROSITE" id="PS50294">
    <property type="entry name" value="WD_REPEATS_REGION"/>
    <property type="match status" value="2"/>
</dbReference>
<dbReference type="PANTHER" id="PTHR22838:SF4">
    <property type="entry name" value="WD REPEAT-CONTAINING PROTEIN 13"/>
    <property type="match status" value="1"/>
</dbReference>
<evidence type="ECO:0000256" key="1">
    <source>
        <dbReference type="ARBA" id="ARBA00022574"/>
    </source>
</evidence>
<dbReference type="PROSITE" id="PS50082">
    <property type="entry name" value="WD_REPEATS_2"/>
    <property type="match status" value="2"/>
</dbReference>
<dbReference type="SMART" id="SM00320">
    <property type="entry name" value="WD40"/>
    <property type="match status" value="6"/>
</dbReference>
<dbReference type="InterPro" id="IPR001680">
    <property type="entry name" value="WD40_rpt"/>
</dbReference>
<evidence type="ECO:0008006" key="6">
    <source>
        <dbReference type="Google" id="ProtNLM"/>
    </source>
</evidence>
<dbReference type="VEuPathDB" id="CryptoDB:Cvel_10954"/>
<reference evidence="5" key="1">
    <citation type="submission" date="2014-11" db="EMBL/GenBank/DDBJ databases">
        <authorList>
            <person name="Otto D Thomas"/>
            <person name="Naeem Raeece"/>
        </authorList>
    </citation>
    <scope>NUCLEOTIDE SEQUENCE</scope>
</reference>
<name>A0A0G4I4N8_9ALVE</name>
<sequence length="649" mass="71223">MAAKPFTWGVTFDMNPSDQEKGPTDLCPVNVLDEFVRRGALKQYGFNLKLGAGLLGFETQVAKSTVEDIFLCETHFLPSHAVVHSEDQLTQWLQSRCPLHDSLSDCEVPFFSKPAMKVLQEHNRAAFVRYPQQDPVDDPEHSGHFSVTEQENSDGALGKTTGDHSLQPSAPPPLTQSQQLQAVTLPSTVPDTPNPEISKQILSVATRQNDNATVIGKFDGRVCENPIIRPVESDPPTPLQDLSVMYNYLRTPPDANREAASLRTYWENATKGRGQGLTANCELLRPSLEKLQAKTAEGETLRQTAEGVGVECVQKINEGHRAVTSVVFGQETQHPDYYLMACASLDGTICVYRVYRTELERASTDGSDDTGTPHDPRSLAVLHKKLLGHQEKVVSMEFVGENQAELFTASFDQTMRYWDVQSGKLKLGIKYKSGSLLTTAFLPLKPQVLIVSTTKPELCLIDTKQRPLKSLQTLECGAMVLDLAFDDTGAFCFAGTRAGHVAVYEVQDTTLEYRYPLCVSDAPVSCVRFVSGKDTRDGMNPILLVNHADGAVSVVDCLYGPHPGVLYSVNVPVRNHSLPIRSCYSTFGGGHLVSGSEDNVVIVYSFGKFLTTQLELHTAAVVEAAVNRVNTLLVTADMSGTVALWRRYG</sequence>
<keyword evidence="2" id="KW-0677">Repeat</keyword>
<dbReference type="GO" id="GO:1990841">
    <property type="term" value="F:promoter-specific chromatin binding"/>
    <property type="evidence" value="ECO:0007669"/>
    <property type="project" value="TreeGrafter"/>
</dbReference>
<feature type="region of interest" description="Disordered" evidence="4">
    <location>
        <begin position="132"/>
        <end position="177"/>
    </location>
</feature>
<dbReference type="AlphaFoldDB" id="A0A0G4I4N8"/>
<dbReference type="SUPFAM" id="SSF50978">
    <property type="entry name" value="WD40 repeat-like"/>
    <property type="match status" value="1"/>
</dbReference>
<gene>
    <name evidence="5" type="ORF">Cvel_10954</name>
</gene>
<feature type="repeat" description="WD" evidence="3">
    <location>
        <begin position="614"/>
        <end position="649"/>
    </location>
</feature>
<dbReference type="InterPro" id="IPR036322">
    <property type="entry name" value="WD40_repeat_dom_sf"/>
</dbReference>
<protein>
    <recommendedName>
        <fullName evidence="6">Guanine nucleotide-binding protein subunit beta-like protein</fullName>
    </recommendedName>
</protein>
<dbReference type="InterPro" id="IPR051350">
    <property type="entry name" value="WD_repeat-ST_regulator"/>
</dbReference>
<evidence type="ECO:0000313" key="5">
    <source>
        <dbReference type="EMBL" id="CEM51928.1"/>
    </source>
</evidence>
<dbReference type="InterPro" id="IPR015943">
    <property type="entry name" value="WD40/YVTN_repeat-like_dom_sf"/>
</dbReference>
<dbReference type="EMBL" id="CDMZ01005093">
    <property type="protein sequence ID" value="CEM51928.1"/>
    <property type="molecule type" value="Genomic_DNA"/>
</dbReference>
<dbReference type="Gene3D" id="2.130.10.10">
    <property type="entry name" value="YVTN repeat-like/Quinoprotein amine dehydrogenase"/>
    <property type="match status" value="2"/>
</dbReference>
<keyword evidence="1 3" id="KW-0853">WD repeat</keyword>
<dbReference type="PANTHER" id="PTHR22838">
    <property type="entry name" value="WD REPEAT PROTEIN 26-RELATED"/>
    <property type="match status" value="1"/>
</dbReference>
<dbReference type="PhylomeDB" id="A0A0G4I4N8"/>
<accession>A0A0G4I4N8</accession>
<dbReference type="Pfam" id="PF00400">
    <property type="entry name" value="WD40"/>
    <property type="match status" value="3"/>
</dbReference>
<evidence type="ECO:0000256" key="4">
    <source>
        <dbReference type="SAM" id="MobiDB-lite"/>
    </source>
</evidence>
<feature type="repeat" description="WD" evidence="3">
    <location>
        <begin position="386"/>
        <end position="428"/>
    </location>
</feature>